<feature type="compositionally biased region" description="Low complexity" evidence="12">
    <location>
        <begin position="836"/>
        <end position="849"/>
    </location>
</feature>
<dbReference type="SUPFAM" id="SSF82185">
    <property type="entry name" value="Histone H3 K4-specific methyltransferase SET7/9 N-terminal domain"/>
    <property type="match status" value="1"/>
</dbReference>
<evidence type="ECO:0000256" key="9">
    <source>
        <dbReference type="ARBA" id="ARBA00022989"/>
    </source>
</evidence>
<dbReference type="InterPro" id="IPR006224">
    <property type="entry name" value="PsdUridine_synth_RluA-like_CS"/>
</dbReference>
<protein>
    <submittedName>
        <fullName evidence="14">RNA pseudouridylate synthase domain-containing protein 2</fullName>
    </submittedName>
</protein>
<feature type="region of interest" description="Disordered" evidence="12">
    <location>
        <begin position="437"/>
        <end position="458"/>
    </location>
</feature>
<dbReference type="GO" id="GO:0030314">
    <property type="term" value="C:junctional membrane complex"/>
    <property type="evidence" value="ECO:0007669"/>
    <property type="project" value="InterPro"/>
</dbReference>
<evidence type="ECO:0000313" key="14">
    <source>
        <dbReference type="EMBL" id="EKC31608.1"/>
    </source>
</evidence>
<evidence type="ECO:0000256" key="3">
    <source>
        <dbReference type="ARBA" id="ARBA00004236"/>
    </source>
</evidence>
<dbReference type="FunFam" id="2.20.110.10:FF:000001">
    <property type="entry name" value="Junctophilin"/>
    <property type="match status" value="1"/>
</dbReference>
<dbReference type="InterPro" id="IPR006145">
    <property type="entry name" value="PsdUridine_synth_RsuA/RluA"/>
</dbReference>
<dbReference type="GO" id="GO:0003723">
    <property type="term" value="F:RNA binding"/>
    <property type="evidence" value="ECO:0007669"/>
    <property type="project" value="UniProtKB-KW"/>
</dbReference>
<dbReference type="InterPro" id="IPR017191">
    <property type="entry name" value="Junctophilin"/>
</dbReference>
<feature type="region of interest" description="Disordered" evidence="12">
    <location>
        <begin position="508"/>
        <end position="534"/>
    </location>
</feature>
<keyword evidence="11" id="KW-0694">RNA-binding</keyword>
<comment type="subcellular location">
    <subcellularLocation>
        <location evidence="3">Cell membrane</location>
    </subcellularLocation>
    <subcellularLocation>
        <location evidence="2">Endomembrane system</location>
        <topology evidence="2">Peripheral membrane protein</topology>
    </subcellularLocation>
    <subcellularLocation>
        <location evidence="1">Endoplasmic reticulum membrane</location>
        <topology evidence="1">Single-pass type IV membrane protein</topology>
    </subcellularLocation>
</comment>
<name>K1QCE8_MAGGI</name>
<keyword evidence="8" id="KW-0256">Endoplasmic reticulum</keyword>
<keyword evidence="10" id="KW-0472">Membrane</keyword>
<feature type="compositionally biased region" description="Low complexity" evidence="12">
    <location>
        <begin position="444"/>
        <end position="458"/>
    </location>
</feature>
<dbReference type="GO" id="GO:0009982">
    <property type="term" value="F:pseudouridine synthase activity"/>
    <property type="evidence" value="ECO:0007669"/>
    <property type="project" value="InterPro"/>
</dbReference>
<feature type="region of interest" description="Disordered" evidence="12">
    <location>
        <begin position="365"/>
        <end position="397"/>
    </location>
</feature>
<feature type="compositionally biased region" description="Polar residues" evidence="12">
    <location>
        <begin position="155"/>
        <end position="171"/>
    </location>
</feature>
<keyword evidence="7" id="KW-0677">Repeat</keyword>
<comment type="similarity">
    <text evidence="4">Belongs to the junctophilin family.</text>
</comment>
<dbReference type="InterPro" id="IPR006225">
    <property type="entry name" value="PsdUridine_synth_RluC/D"/>
</dbReference>
<evidence type="ECO:0000256" key="5">
    <source>
        <dbReference type="ARBA" id="ARBA00022475"/>
    </source>
</evidence>
<dbReference type="Gene3D" id="2.20.110.10">
    <property type="entry name" value="Histone H3 K4-specific methyltransferase SET7/9 N-terminal domain"/>
    <property type="match status" value="1"/>
</dbReference>
<reference evidence="14" key="1">
    <citation type="journal article" date="2012" name="Nature">
        <title>The oyster genome reveals stress adaptation and complexity of shell formation.</title>
        <authorList>
            <person name="Zhang G."/>
            <person name="Fang X."/>
            <person name="Guo X."/>
            <person name="Li L."/>
            <person name="Luo R."/>
            <person name="Xu F."/>
            <person name="Yang P."/>
            <person name="Zhang L."/>
            <person name="Wang X."/>
            <person name="Qi H."/>
            <person name="Xiong Z."/>
            <person name="Que H."/>
            <person name="Xie Y."/>
            <person name="Holland P.W."/>
            <person name="Paps J."/>
            <person name="Zhu Y."/>
            <person name="Wu F."/>
            <person name="Chen Y."/>
            <person name="Wang J."/>
            <person name="Peng C."/>
            <person name="Meng J."/>
            <person name="Yang L."/>
            <person name="Liu J."/>
            <person name="Wen B."/>
            <person name="Zhang N."/>
            <person name="Huang Z."/>
            <person name="Zhu Q."/>
            <person name="Feng Y."/>
            <person name="Mount A."/>
            <person name="Hedgecock D."/>
            <person name="Xu Z."/>
            <person name="Liu Y."/>
            <person name="Domazet-Loso T."/>
            <person name="Du Y."/>
            <person name="Sun X."/>
            <person name="Zhang S."/>
            <person name="Liu B."/>
            <person name="Cheng P."/>
            <person name="Jiang X."/>
            <person name="Li J."/>
            <person name="Fan D."/>
            <person name="Wang W."/>
            <person name="Fu W."/>
            <person name="Wang T."/>
            <person name="Wang B."/>
            <person name="Zhang J."/>
            <person name="Peng Z."/>
            <person name="Li Y."/>
            <person name="Li N."/>
            <person name="Wang J."/>
            <person name="Chen M."/>
            <person name="He Y."/>
            <person name="Tan F."/>
            <person name="Song X."/>
            <person name="Zheng Q."/>
            <person name="Huang R."/>
            <person name="Yang H."/>
            <person name="Du X."/>
            <person name="Chen L."/>
            <person name="Yang M."/>
            <person name="Gaffney P.M."/>
            <person name="Wang S."/>
            <person name="Luo L."/>
            <person name="She Z."/>
            <person name="Ming Y."/>
            <person name="Huang W."/>
            <person name="Zhang S."/>
            <person name="Huang B."/>
            <person name="Zhang Y."/>
            <person name="Qu T."/>
            <person name="Ni P."/>
            <person name="Miao G."/>
            <person name="Wang J."/>
            <person name="Wang Q."/>
            <person name="Steinberg C.E."/>
            <person name="Wang H."/>
            <person name="Li N."/>
            <person name="Qian L."/>
            <person name="Zhang G."/>
            <person name="Li Y."/>
            <person name="Yang H."/>
            <person name="Liu X."/>
            <person name="Wang J."/>
            <person name="Yin Y."/>
            <person name="Wang J."/>
        </authorList>
    </citation>
    <scope>NUCLEOTIDE SEQUENCE [LARGE SCALE GENOMIC DNA]</scope>
    <source>
        <strain evidence="14">05x7-T-G4-1.051#20</strain>
    </source>
</reference>
<dbReference type="Pfam" id="PF00849">
    <property type="entry name" value="PseudoU_synth_2"/>
    <property type="match status" value="1"/>
</dbReference>
<evidence type="ECO:0000256" key="1">
    <source>
        <dbReference type="ARBA" id="ARBA00004163"/>
    </source>
</evidence>
<dbReference type="PANTHER" id="PTHR23085">
    <property type="entry name" value="GH28348P"/>
    <property type="match status" value="1"/>
</dbReference>
<evidence type="ECO:0000256" key="4">
    <source>
        <dbReference type="ARBA" id="ARBA00008599"/>
    </source>
</evidence>
<proteinExistence type="inferred from homology"/>
<evidence type="ECO:0000256" key="8">
    <source>
        <dbReference type="ARBA" id="ARBA00022824"/>
    </source>
</evidence>
<accession>K1QCE8</accession>
<feature type="region of interest" description="Disordered" evidence="12">
    <location>
        <begin position="825"/>
        <end position="851"/>
    </location>
</feature>
<dbReference type="InParanoid" id="K1QCE8"/>
<dbReference type="EMBL" id="JH817697">
    <property type="protein sequence ID" value="EKC31608.1"/>
    <property type="molecule type" value="Genomic_DNA"/>
</dbReference>
<dbReference type="InterPro" id="IPR003409">
    <property type="entry name" value="MORN"/>
</dbReference>
<dbReference type="Pfam" id="PF02493">
    <property type="entry name" value="MORN"/>
    <property type="match status" value="3"/>
</dbReference>
<feature type="compositionally biased region" description="Basic and acidic residues" evidence="12">
    <location>
        <begin position="1207"/>
        <end position="1219"/>
    </location>
</feature>
<evidence type="ECO:0000256" key="12">
    <source>
        <dbReference type="SAM" id="MobiDB-lite"/>
    </source>
</evidence>
<feature type="region of interest" description="Disordered" evidence="12">
    <location>
        <begin position="135"/>
        <end position="171"/>
    </location>
</feature>
<feature type="region of interest" description="Disordered" evidence="12">
    <location>
        <begin position="97"/>
        <end position="120"/>
    </location>
</feature>
<dbReference type="GO" id="GO:0005789">
    <property type="term" value="C:endoplasmic reticulum membrane"/>
    <property type="evidence" value="ECO:0007669"/>
    <property type="project" value="UniProtKB-SubCell"/>
</dbReference>
<dbReference type="PROSITE" id="PS01129">
    <property type="entry name" value="PSI_RLU"/>
    <property type="match status" value="1"/>
</dbReference>
<keyword evidence="6" id="KW-0812">Transmembrane</keyword>
<evidence type="ECO:0000256" key="2">
    <source>
        <dbReference type="ARBA" id="ARBA00004184"/>
    </source>
</evidence>
<feature type="domain" description="Pseudouridine synthase RsuA/RluA-like" evidence="13">
    <location>
        <begin position="997"/>
        <end position="1143"/>
    </location>
</feature>
<evidence type="ECO:0000259" key="13">
    <source>
        <dbReference type="Pfam" id="PF00849"/>
    </source>
</evidence>
<sequence>MCRCQEIPICVERLSLLLGARKVSISFTHTLTPTIRCTYQGQWLRGMRHGYGVRQSVPYGLASHYRPKMRASLTSLRSENEDELVVKNRDKKLDESRGGFVLKAKSDETPPTRRRSILDKRSSLKKSVFSRIKIRKQKSTGDINDSSPKRPGTGSVRSTISSLSHASVDSTQSGLTNASMYTDSNLSFVSQDDITDVNVTESYMGEWKNDKRSGFGVSQRSDGLKYEGEWFNNKKYGYGVTTFKDGTREEGKYKNNVLISSGKKHKLFLIRTSKLKERVENAVVSAQRGAQIALQKADIALTRMANARAKAEQADQSAIKAEQDSDHARIKAKEYAPEFHQPGTDIMKKKLLEQTNGNGEYSNDEYDYGTDKLVPNHNPHNRSSRSMMMHKSDMDELDRPPGSVPFSGLFPMNEVSPDGSPIRSINTSEMNHLNVEGFNSSPGNNVPNHSPHSRSPSSLKIRRYSFLAGSRRGRGFSEIFNSTILNDHFDQYTAQQNETEGHMTETRLQGNHISTPPRCEEVSKKSQETDNDKHLVRRSTMPSIVKENDISKSGLKETAHSSENVRNPETFIIENGIRKRVTGVNAAPTPSKSKGNLPNEFQIESQNSLTRSGGNRGSLPDIAAMKQKDKIKPMSREEAFKLSSKRREELRKLQELAERRRQGDVTVILGDLRVRFRTTTPAISSSYSAESESCWNVFQPPLLMMRKSELGFRFFESAKHTYAGSGSMCKKMGIFDKVRPKMNIFSKATHDAEAALTKDCVHLLFLLGTLCGMTIVSFEQQIPSGFGIIYATFKDLHILLPAKMTDVQTSKPEVHGDSQIDIESNHQTAGNDTENSSSQHPSSSHAGPSNTTEQLTLANLSGKARRALIRKEKYKELKRKNKGLTSNPNPGYSIFSETEYYFENGLRKVYPYFYAFSTFVKGRWFKRTLCDIFTTEFSLAKEYDVETLVKEGHITVNGRAVSLDYKIKQGDIVENNIHRHENPVTGERIEVIEDNKDLIVVNKPSSIPCHPCGGYRYNSMIFILGKELGYANLRTAYRLDRLTSGVLFFTKNEAATRKYIDDITNRNVEKVYVCRVEGEFPEGEVVCEQPIAKVSSKLGIMRCGEDGKPSKTTFTRLSYNGKTSVVQCKPHTGRTHQIRVHLQYLGFPIVNDPCYNSLCFGPEKGKGGNYQLTDEQIHKLKEQEHNKEMWTVKGDNLDYPKRIQELSKEKGRDSEDLKDVSQVPEPDSKRTKLDSDVKSDTASVESFTSDCDVPCSVQTHSEQRLTMDGKPQPPFQWEKWFPSESCPQCKKQYLDPKPSQLRLYLHALSYKGPDWHYQTSMPRWAEPDWEDDTDT</sequence>
<dbReference type="CDD" id="cd02557">
    <property type="entry name" value="PseudoU_synth_ScRIB2"/>
    <property type="match status" value="1"/>
</dbReference>
<dbReference type="PROSITE" id="PS50889">
    <property type="entry name" value="S4"/>
    <property type="match status" value="1"/>
</dbReference>
<feature type="compositionally biased region" description="Basic and acidic residues" evidence="12">
    <location>
        <begin position="1226"/>
        <end position="1239"/>
    </location>
</feature>
<feature type="compositionally biased region" description="Basic and acidic residues" evidence="12">
    <location>
        <begin position="518"/>
        <end position="534"/>
    </location>
</feature>
<dbReference type="HOGENOM" id="CLU_258789_0_0_1"/>
<dbReference type="CDD" id="cd00165">
    <property type="entry name" value="S4"/>
    <property type="match status" value="1"/>
</dbReference>
<keyword evidence="5" id="KW-1003">Cell membrane</keyword>
<dbReference type="PANTHER" id="PTHR23085:SF16">
    <property type="entry name" value="GH28348P"/>
    <property type="match status" value="1"/>
</dbReference>
<dbReference type="GO" id="GO:0005886">
    <property type="term" value="C:plasma membrane"/>
    <property type="evidence" value="ECO:0007669"/>
    <property type="project" value="UniProtKB-SubCell"/>
</dbReference>
<feature type="compositionally biased region" description="Polar residues" evidence="12">
    <location>
        <begin position="825"/>
        <end position="835"/>
    </location>
</feature>
<evidence type="ECO:0000256" key="11">
    <source>
        <dbReference type="PROSITE-ProRule" id="PRU00182"/>
    </source>
</evidence>
<feature type="compositionally biased region" description="Basic and acidic residues" evidence="12">
    <location>
        <begin position="104"/>
        <end position="120"/>
    </location>
</feature>
<dbReference type="NCBIfam" id="TIGR00005">
    <property type="entry name" value="rluA_subfam"/>
    <property type="match status" value="1"/>
</dbReference>
<gene>
    <name evidence="14" type="ORF">CGI_10009853</name>
</gene>
<evidence type="ECO:0000256" key="6">
    <source>
        <dbReference type="ARBA" id="ARBA00022692"/>
    </source>
</evidence>
<organism evidence="14">
    <name type="scientific">Magallana gigas</name>
    <name type="common">Pacific oyster</name>
    <name type="synonym">Crassostrea gigas</name>
    <dbReference type="NCBI Taxonomy" id="29159"/>
    <lineage>
        <taxon>Eukaryota</taxon>
        <taxon>Metazoa</taxon>
        <taxon>Spiralia</taxon>
        <taxon>Lophotrochozoa</taxon>
        <taxon>Mollusca</taxon>
        <taxon>Bivalvia</taxon>
        <taxon>Autobranchia</taxon>
        <taxon>Pteriomorphia</taxon>
        <taxon>Ostreida</taxon>
        <taxon>Ostreoidea</taxon>
        <taxon>Ostreidae</taxon>
        <taxon>Magallana</taxon>
    </lineage>
</organism>
<dbReference type="GO" id="GO:0001522">
    <property type="term" value="P:pseudouridine synthesis"/>
    <property type="evidence" value="ECO:0007669"/>
    <property type="project" value="InterPro"/>
</dbReference>
<dbReference type="Gene3D" id="3.30.2350.10">
    <property type="entry name" value="Pseudouridine synthase"/>
    <property type="match status" value="1"/>
</dbReference>
<keyword evidence="9" id="KW-1133">Transmembrane helix</keyword>
<evidence type="ECO:0000256" key="7">
    <source>
        <dbReference type="ARBA" id="ARBA00022737"/>
    </source>
</evidence>
<evidence type="ECO:0000256" key="10">
    <source>
        <dbReference type="ARBA" id="ARBA00023136"/>
    </source>
</evidence>
<feature type="region of interest" description="Disordered" evidence="12">
    <location>
        <begin position="1207"/>
        <end position="1241"/>
    </location>
</feature>
<dbReference type="InterPro" id="IPR020103">
    <property type="entry name" value="PsdUridine_synth_cat_dom_sf"/>
</dbReference>
<dbReference type="SUPFAM" id="SSF55120">
    <property type="entry name" value="Pseudouridine synthase"/>
    <property type="match status" value="1"/>
</dbReference>
<dbReference type="SMART" id="SM00698">
    <property type="entry name" value="MORN"/>
    <property type="match status" value="3"/>
</dbReference>